<dbReference type="GO" id="GO:0008541">
    <property type="term" value="C:proteasome regulatory particle, lid subcomplex"/>
    <property type="evidence" value="ECO:0007669"/>
    <property type="project" value="TreeGrafter"/>
</dbReference>
<evidence type="ECO:0000256" key="4">
    <source>
        <dbReference type="ARBA" id="ARBA00022942"/>
    </source>
</evidence>
<dbReference type="GO" id="GO:0005737">
    <property type="term" value="C:cytoplasm"/>
    <property type="evidence" value="ECO:0007669"/>
    <property type="project" value="UniProtKB-SubCell"/>
</dbReference>
<evidence type="ECO:0000256" key="2">
    <source>
        <dbReference type="ARBA" id="ARBA00004496"/>
    </source>
</evidence>
<keyword evidence="5" id="KW-0539">Nucleus</keyword>
<dbReference type="InterPro" id="IPR044867">
    <property type="entry name" value="DEUBAD_dom"/>
</dbReference>
<comment type="subcellular location">
    <subcellularLocation>
        <location evidence="2">Cytoplasm</location>
    </subcellularLocation>
    <subcellularLocation>
        <location evidence="1">Nucleus</location>
    </subcellularLocation>
</comment>
<evidence type="ECO:0000256" key="1">
    <source>
        <dbReference type="ARBA" id="ARBA00004123"/>
    </source>
</evidence>
<feature type="domain" description="Pru" evidence="8">
    <location>
        <begin position="23"/>
        <end position="162"/>
    </location>
</feature>
<dbReference type="InterPro" id="IPR032368">
    <property type="entry name" value="RPN13_DEUBAD"/>
</dbReference>
<dbReference type="GO" id="GO:0061133">
    <property type="term" value="F:endopeptidase activator activity"/>
    <property type="evidence" value="ECO:0007669"/>
    <property type="project" value="TreeGrafter"/>
</dbReference>
<keyword evidence="3" id="KW-0963">Cytoplasm</keyword>
<evidence type="ECO:0000256" key="6">
    <source>
        <dbReference type="SAM" id="MobiDB-lite"/>
    </source>
</evidence>
<dbReference type="AlphaFoldDB" id="A0A9N8DIS8"/>
<evidence type="ECO:0000313" key="10">
    <source>
        <dbReference type="Proteomes" id="UP001153069"/>
    </source>
</evidence>
<feature type="compositionally biased region" description="Low complexity" evidence="6">
    <location>
        <begin position="185"/>
        <end position="204"/>
    </location>
</feature>
<dbReference type="InterPro" id="IPR038633">
    <property type="entry name" value="Rpn13/ADRM1_Pru_sf"/>
</dbReference>
<proteinExistence type="predicted"/>
<dbReference type="Pfam" id="PF04683">
    <property type="entry name" value="Rpn13_ADRM1_Pru"/>
    <property type="match status" value="1"/>
</dbReference>
<dbReference type="Gene3D" id="1.10.2020.20">
    <property type="match status" value="1"/>
</dbReference>
<comment type="caution">
    <text evidence="9">The sequence shown here is derived from an EMBL/GenBank/DDBJ whole genome shotgun (WGS) entry which is preliminary data.</text>
</comment>
<feature type="compositionally biased region" description="Low complexity" evidence="6">
    <location>
        <begin position="162"/>
        <end position="178"/>
    </location>
</feature>
<keyword evidence="10" id="KW-1185">Reference proteome</keyword>
<dbReference type="InterPro" id="IPR006773">
    <property type="entry name" value="Rpn13/ADRM1"/>
</dbReference>
<name>A0A9N8DIS8_9STRA</name>
<dbReference type="InterPro" id="IPR038108">
    <property type="entry name" value="RPN13_DEUBAD_sf"/>
</dbReference>
<dbReference type="GO" id="GO:0005634">
    <property type="term" value="C:nucleus"/>
    <property type="evidence" value="ECO:0007669"/>
    <property type="project" value="UniProtKB-SubCell"/>
</dbReference>
<dbReference type="EMBL" id="CAICTM010000142">
    <property type="protein sequence ID" value="CAB9502695.1"/>
    <property type="molecule type" value="Genomic_DNA"/>
</dbReference>
<accession>A0A9N8DIS8</accession>
<evidence type="ECO:0000313" key="9">
    <source>
        <dbReference type="EMBL" id="CAB9502695.1"/>
    </source>
</evidence>
<evidence type="ECO:0000259" key="7">
    <source>
        <dbReference type="PROSITE" id="PS51916"/>
    </source>
</evidence>
<dbReference type="GO" id="GO:0070628">
    <property type="term" value="F:proteasome binding"/>
    <property type="evidence" value="ECO:0007669"/>
    <property type="project" value="TreeGrafter"/>
</dbReference>
<reference evidence="9" key="1">
    <citation type="submission" date="2020-06" db="EMBL/GenBank/DDBJ databases">
        <authorList>
            <consortium name="Plant Systems Biology data submission"/>
        </authorList>
    </citation>
    <scope>NUCLEOTIDE SEQUENCE</scope>
    <source>
        <strain evidence="9">D6</strain>
    </source>
</reference>
<organism evidence="9 10">
    <name type="scientific">Seminavis robusta</name>
    <dbReference type="NCBI Taxonomy" id="568900"/>
    <lineage>
        <taxon>Eukaryota</taxon>
        <taxon>Sar</taxon>
        <taxon>Stramenopiles</taxon>
        <taxon>Ochrophyta</taxon>
        <taxon>Bacillariophyta</taxon>
        <taxon>Bacillariophyceae</taxon>
        <taxon>Bacillariophycidae</taxon>
        <taxon>Naviculales</taxon>
        <taxon>Naviculaceae</taxon>
        <taxon>Seminavis</taxon>
    </lineage>
</organism>
<dbReference type="OrthoDB" id="340431at2759"/>
<dbReference type="Gene3D" id="2.30.29.70">
    <property type="entry name" value="Proteasomal ubiquitin receptor Rpn13/ADRM1"/>
    <property type="match status" value="1"/>
</dbReference>
<dbReference type="PANTHER" id="PTHR12225:SF0">
    <property type="entry name" value="PROTEASOMAL UBIQUITIN RECEPTOR ADRM1"/>
    <property type="match status" value="1"/>
</dbReference>
<dbReference type="PROSITE" id="PS51916">
    <property type="entry name" value="DEUBAD"/>
    <property type="match status" value="1"/>
</dbReference>
<evidence type="ECO:0000256" key="3">
    <source>
        <dbReference type="ARBA" id="ARBA00022490"/>
    </source>
</evidence>
<dbReference type="PANTHER" id="PTHR12225">
    <property type="entry name" value="ADHESION REGULATING MOLECULE 1 110 KDA CELL MEMBRANE GLYCOPROTEIN"/>
    <property type="match status" value="1"/>
</dbReference>
<keyword evidence="4 9" id="KW-0647">Proteasome</keyword>
<dbReference type="InterPro" id="IPR044868">
    <property type="entry name" value="Rpn13/ADRM1_Pru"/>
</dbReference>
<dbReference type="Proteomes" id="UP001153069">
    <property type="component" value="Unassembled WGS sequence"/>
</dbReference>
<evidence type="ECO:0000259" key="8">
    <source>
        <dbReference type="PROSITE" id="PS51917"/>
    </source>
</evidence>
<sequence length="396" mass="42821">MYSDLFDHLGSNAGNSSSSSSNSNEKQLVTFKAGKMDLTLQENGNYWAAPDTRRGEIRIVWKTNENTLYWEWYDRREKSVADADRHLLFSLGGTSQELGTLEKVTNGPKQQAGEQPDRLYVWSRPPAAGATNPGYEMYWMQDASEEKDDEFIAKINQYLADPASANPNSSSTTAASSSGAGGGSSSSTTRNADTATSSSSSNDRQQVDALSNILENLGMPQNNNEGSSSASNNNAASTSSAARSGAGTLTLADLQGAMAGLQQQQSGPPGPPLQELVTPAAITSLLENEAIKKRLLELLPEEQRSEEFLEENLRSPQVQQTLRSLTMALLPDDTGSMDGYHSVLANFNMAEGAQEALQNNSNNPIQAFLECVLKSVEKEGKDDTEEEGKKDEETKE</sequence>
<dbReference type="Pfam" id="PF16550">
    <property type="entry name" value="RPN13_C"/>
    <property type="match status" value="1"/>
</dbReference>
<evidence type="ECO:0000256" key="5">
    <source>
        <dbReference type="ARBA" id="ARBA00023242"/>
    </source>
</evidence>
<feature type="compositionally biased region" description="Low complexity" evidence="6">
    <location>
        <begin position="222"/>
        <end position="244"/>
    </location>
</feature>
<keyword evidence="9" id="KW-0675">Receptor</keyword>
<feature type="region of interest" description="Disordered" evidence="6">
    <location>
        <begin position="161"/>
        <end position="205"/>
    </location>
</feature>
<feature type="domain" description="DEUBAD" evidence="7">
    <location>
        <begin position="264"/>
        <end position="382"/>
    </location>
</feature>
<protein>
    <submittedName>
        <fullName evidence="9">Proteasome complex subunit Rpn13 ubiquitin receptor</fullName>
    </submittedName>
</protein>
<feature type="region of interest" description="Disordered" evidence="6">
    <location>
        <begin position="217"/>
        <end position="244"/>
    </location>
</feature>
<gene>
    <name evidence="9" type="ORF">SEMRO_143_G066690.1</name>
</gene>
<dbReference type="PROSITE" id="PS51917">
    <property type="entry name" value="PRU"/>
    <property type="match status" value="1"/>
</dbReference>